<reference evidence="1" key="1">
    <citation type="submission" date="2017-07" db="EMBL/GenBank/DDBJ databases">
        <title>Taro Niue Genome Assembly and Annotation.</title>
        <authorList>
            <person name="Atibalentja N."/>
            <person name="Keating K."/>
            <person name="Fields C.J."/>
        </authorList>
    </citation>
    <scope>NUCLEOTIDE SEQUENCE</scope>
    <source>
        <strain evidence="1">Niue_2</strain>
        <tissue evidence="1">Leaf</tissue>
    </source>
</reference>
<gene>
    <name evidence="1" type="ORF">Taro_047113</name>
</gene>
<keyword evidence="2" id="KW-1185">Reference proteome</keyword>
<accession>A0A843WUD4</accession>
<evidence type="ECO:0000313" key="2">
    <source>
        <dbReference type="Proteomes" id="UP000652761"/>
    </source>
</evidence>
<dbReference type="Proteomes" id="UP000652761">
    <property type="component" value="Unassembled WGS sequence"/>
</dbReference>
<comment type="caution">
    <text evidence="1">The sequence shown here is derived from an EMBL/GenBank/DDBJ whole genome shotgun (WGS) entry which is preliminary data.</text>
</comment>
<organism evidence="1 2">
    <name type="scientific">Colocasia esculenta</name>
    <name type="common">Wild taro</name>
    <name type="synonym">Arum esculentum</name>
    <dbReference type="NCBI Taxonomy" id="4460"/>
    <lineage>
        <taxon>Eukaryota</taxon>
        <taxon>Viridiplantae</taxon>
        <taxon>Streptophyta</taxon>
        <taxon>Embryophyta</taxon>
        <taxon>Tracheophyta</taxon>
        <taxon>Spermatophyta</taxon>
        <taxon>Magnoliopsida</taxon>
        <taxon>Liliopsida</taxon>
        <taxon>Araceae</taxon>
        <taxon>Aroideae</taxon>
        <taxon>Colocasieae</taxon>
        <taxon>Colocasia</taxon>
    </lineage>
</organism>
<protein>
    <submittedName>
        <fullName evidence="1">Uncharacterized protein</fullName>
    </submittedName>
</protein>
<proteinExistence type="predicted"/>
<name>A0A843WUD4_COLES</name>
<sequence>MPFWGRKIFVSHSKIAISADDLPDSLIFWQKHHPRLHESLAESTHGVDLSRRSEVVFNSTRDLLPKTRIFVRPGIGTAREAPIWN</sequence>
<evidence type="ECO:0000313" key="1">
    <source>
        <dbReference type="EMBL" id="MQM14182.1"/>
    </source>
</evidence>
<dbReference type="EMBL" id="NMUH01005991">
    <property type="protein sequence ID" value="MQM14182.1"/>
    <property type="molecule type" value="Genomic_DNA"/>
</dbReference>
<dbReference type="AlphaFoldDB" id="A0A843WUD4"/>